<keyword evidence="3" id="KW-1185">Reference proteome</keyword>
<dbReference type="InterPro" id="IPR010730">
    <property type="entry name" value="HET"/>
</dbReference>
<dbReference type="PANTHER" id="PTHR39596:SF2">
    <property type="entry name" value="HET DOMAIN PROTEIN (AFU_ORTHOLOGUE AFUA_1G17550)-RELATED"/>
    <property type="match status" value="1"/>
</dbReference>
<sequence length="816" mass="93042">MQNDPLIVHHYHAPLKIPPSPDEEAELVRYRYIVRAQNTSLLHYATDPGPKILPFDPSLNLFAPLWLVIRDELPGLCQNMHFCQYEKSSGAPLQYVLDQDPSQVITEHPGYTDLFAWGSGDLKLLQAIQHHCLQARLRRCQSYRCVRIQAEIQQLVPACHEWNNFREWLLCAMSCALAADNVGDVWLLDFTVSGFKKMLQIGLIEAFKQPLAFQVHELIYFWRSEISHLKSSEQDWLWNDPNLLSWTAQSGLYSRITVPAVSLALSVAENLQICPKRLWNLAKISNRGPNDIPALLDVINNSGCRDLFAHSQHNICSPEYCPLENENSNLKEQLHVCDDEETCRILEFPIDAFEEAVLEHANRDTKSPGAVVWSIDETQPMRPFFARQNDYAAISHVWSDGTGVGIREPGKVNSCLFRRFARAAAKLGCVGIWWDTICIPKDRKARRVALSNMNLNYQYARQTIVHDTYLTQFPWKEDGSPGIALVLSPWFTRGWTALELAMSRNIMVLYHQPEGIEGMVLKSLHGDVVAGGITSLGNRIVTRLIERLRDPKPSLFDLLKVLSCRTTSWALDRMIITALMAKTIRVEPGDSAVDMAKKIVLSQECVPKALLCHGSSTMTPRGAFSWCPYNLFDSNLVIKSHFDEGSTMRNFHRQRRLQIKTQGLDETYRQYWENALDFKEVRILADGTALGVWEFYVISVEPLARFKAYSSQVSVEFRVNAALQRPWQYLLLTHSSCRDILILVEPTSVQERDHEWHVNCNYIGCVTGDTASCEPAYLAKFRIGSDEVGVEFAEYVLADLRKKTDGREPRKIQDFE</sequence>
<dbReference type="Pfam" id="PF06985">
    <property type="entry name" value="HET"/>
    <property type="match status" value="1"/>
</dbReference>
<reference evidence="3" key="1">
    <citation type="journal article" date="2017" name="Nat. Microbiol.">
        <title>Global analysis of biosynthetic gene clusters reveals vast potential of secondary metabolite production in Penicillium species.</title>
        <authorList>
            <person name="Nielsen J.C."/>
            <person name="Grijseels S."/>
            <person name="Prigent S."/>
            <person name="Ji B."/>
            <person name="Dainat J."/>
            <person name="Nielsen K.F."/>
            <person name="Frisvad J.C."/>
            <person name="Workman M."/>
            <person name="Nielsen J."/>
        </authorList>
    </citation>
    <scope>NUCLEOTIDE SEQUENCE [LARGE SCALE GENOMIC DNA]</scope>
    <source>
        <strain evidence="3">IBT 29486</strain>
    </source>
</reference>
<protein>
    <recommendedName>
        <fullName evidence="1">Heterokaryon incompatibility domain-containing protein</fullName>
    </recommendedName>
</protein>
<organism evidence="2 3">
    <name type="scientific">Penicillium vulpinum</name>
    <dbReference type="NCBI Taxonomy" id="29845"/>
    <lineage>
        <taxon>Eukaryota</taxon>
        <taxon>Fungi</taxon>
        <taxon>Dikarya</taxon>
        <taxon>Ascomycota</taxon>
        <taxon>Pezizomycotina</taxon>
        <taxon>Eurotiomycetes</taxon>
        <taxon>Eurotiomycetidae</taxon>
        <taxon>Eurotiales</taxon>
        <taxon>Aspergillaceae</taxon>
        <taxon>Penicillium</taxon>
    </lineage>
</organism>
<dbReference type="Proteomes" id="UP000191518">
    <property type="component" value="Unassembled WGS sequence"/>
</dbReference>
<evidence type="ECO:0000313" key="3">
    <source>
        <dbReference type="Proteomes" id="UP000191518"/>
    </source>
</evidence>
<evidence type="ECO:0000259" key="1">
    <source>
        <dbReference type="Pfam" id="PF06985"/>
    </source>
</evidence>
<dbReference type="OrthoDB" id="20872at2759"/>
<feature type="domain" description="Heterokaryon incompatibility" evidence="1">
    <location>
        <begin position="391"/>
        <end position="465"/>
    </location>
</feature>
<proteinExistence type="predicted"/>
<evidence type="ECO:0000313" key="2">
    <source>
        <dbReference type="EMBL" id="OQE12096.1"/>
    </source>
</evidence>
<name>A0A1V6SDT4_9EURO</name>
<accession>A0A1V6SDT4</accession>
<dbReference type="PANTHER" id="PTHR39596">
    <property type="match status" value="1"/>
</dbReference>
<dbReference type="AlphaFoldDB" id="A0A1V6SDT4"/>
<gene>
    <name evidence="2" type="ORF">PENVUL_c001G01560</name>
</gene>
<comment type="caution">
    <text evidence="2">The sequence shown here is derived from an EMBL/GenBank/DDBJ whole genome shotgun (WGS) entry which is preliminary data.</text>
</comment>
<dbReference type="STRING" id="29845.A0A1V6SDT4"/>
<dbReference type="EMBL" id="MDYP01000001">
    <property type="protein sequence ID" value="OQE12096.1"/>
    <property type="molecule type" value="Genomic_DNA"/>
</dbReference>